<dbReference type="Proteomes" id="UP000076858">
    <property type="component" value="Unassembled WGS sequence"/>
</dbReference>
<dbReference type="EMBL" id="LRGB01000864">
    <property type="protein sequence ID" value="KZS15778.1"/>
    <property type="molecule type" value="Genomic_DNA"/>
</dbReference>
<protein>
    <submittedName>
        <fullName evidence="2">Uncharacterized protein</fullName>
    </submittedName>
</protein>
<proteinExistence type="predicted"/>
<feature type="region of interest" description="Disordered" evidence="1">
    <location>
        <begin position="1"/>
        <end position="61"/>
    </location>
</feature>
<feature type="compositionally biased region" description="Polar residues" evidence="1">
    <location>
        <begin position="40"/>
        <end position="58"/>
    </location>
</feature>
<evidence type="ECO:0000313" key="2">
    <source>
        <dbReference type="EMBL" id="KZS15778.1"/>
    </source>
</evidence>
<feature type="compositionally biased region" description="Basic residues" evidence="1">
    <location>
        <begin position="85"/>
        <end position="101"/>
    </location>
</feature>
<accession>A0A164YZJ8</accession>
<sequence length="110" mass="12549">MRHIVQNVQKEAKSLRKKKKIYIQQQQQQQQKRNIEFSLPNPNKRNEVANSGIANGTVEQAGPVTCPKAQKKYIRTVIALEPAIRKTRSGKKKKTKKKKMPVGRTGEKDA</sequence>
<dbReference type="AlphaFoldDB" id="A0A164YZJ8"/>
<evidence type="ECO:0000256" key="1">
    <source>
        <dbReference type="SAM" id="MobiDB-lite"/>
    </source>
</evidence>
<organism evidence="2 3">
    <name type="scientific">Daphnia magna</name>
    <dbReference type="NCBI Taxonomy" id="35525"/>
    <lineage>
        <taxon>Eukaryota</taxon>
        <taxon>Metazoa</taxon>
        <taxon>Ecdysozoa</taxon>
        <taxon>Arthropoda</taxon>
        <taxon>Crustacea</taxon>
        <taxon>Branchiopoda</taxon>
        <taxon>Diplostraca</taxon>
        <taxon>Cladocera</taxon>
        <taxon>Anomopoda</taxon>
        <taxon>Daphniidae</taxon>
        <taxon>Daphnia</taxon>
    </lineage>
</organism>
<feature type="compositionally biased region" description="Low complexity" evidence="1">
    <location>
        <begin position="22"/>
        <end position="32"/>
    </location>
</feature>
<comment type="caution">
    <text evidence="2">The sequence shown here is derived from an EMBL/GenBank/DDBJ whole genome shotgun (WGS) entry which is preliminary data.</text>
</comment>
<evidence type="ECO:0000313" key="3">
    <source>
        <dbReference type="Proteomes" id="UP000076858"/>
    </source>
</evidence>
<name>A0A164YZJ8_9CRUS</name>
<gene>
    <name evidence="2" type="ORF">APZ42_018602</name>
</gene>
<reference evidence="2 3" key="1">
    <citation type="submission" date="2016-03" db="EMBL/GenBank/DDBJ databases">
        <title>EvidentialGene: Evidence-directed Construction of Genes on Genomes.</title>
        <authorList>
            <person name="Gilbert D.G."/>
            <person name="Choi J.-H."/>
            <person name="Mockaitis K."/>
            <person name="Colbourne J."/>
            <person name="Pfrender M."/>
        </authorList>
    </citation>
    <scope>NUCLEOTIDE SEQUENCE [LARGE SCALE GENOMIC DNA]</scope>
    <source>
        <strain evidence="2 3">Xinb3</strain>
        <tissue evidence="2">Complete organism</tissue>
    </source>
</reference>
<keyword evidence="3" id="KW-1185">Reference proteome</keyword>
<feature type="region of interest" description="Disordered" evidence="1">
    <location>
        <begin position="84"/>
        <end position="110"/>
    </location>
</feature>